<dbReference type="AlphaFoldDB" id="A0A8S1CVF5"/>
<evidence type="ECO:0000313" key="11">
    <source>
        <dbReference type="EMBL" id="CAB3374778.1"/>
    </source>
</evidence>
<keyword evidence="3" id="KW-0963">Cytoplasm</keyword>
<evidence type="ECO:0000256" key="5">
    <source>
        <dbReference type="ARBA" id="ARBA00022794"/>
    </source>
</evidence>
<evidence type="ECO:0000256" key="1">
    <source>
        <dbReference type="ARBA" id="ARBA00004120"/>
    </source>
</evidence>
<keyword evidence="12" id="KW-1185">Reference proteome</keyword>
<dbReference type="Pfam" id="PF07162">
    <property type="entry name" value="B9-C2"/>
    <property type="match status" value="1"/>
</dbReference>
<dbReference type="InterPro" id="IPR040354">
    <property type="entry name" value="TCTN1-3"/>
</dbReference>
<accession>A0A8S1CVF5</accession>
<dbReference type="InterPro" id="IPR010796">
    <property type="entry name" value="C2_B9-type_dom"/>
</dbReference>
<keyword evidence="5" id="KW-0970">Cilium biogenesis/degradation</keyword>
<dbReference type="PANTHER" id="PTHR14611">
    <property type="entry name" value="TECTONIC FAMILY MEMBER"/>
    <property type="match status" value="1"/>
</dbReference>
<evidence type="ECO:0000256" key="6">
    <source>
        <dbReference type="ARBA" id="ARBA00023180"/>
    </source>
</evidence>
<protein>
    <recommendedName>
        <fullName evidence="13">Tectonic domain-containing protein</fullName>
    </recommendedName>
</protein>
<feature type="domain" description="Tectonic-1-3 N-terminal" evidence="10">
    <location>
        <begin position="218"/>
        <end position="299"/>
    </location>
</feature>
<dbReference type="GO" id="GO:0035869">
    <property type="term" value="C:ciliary transition zone"/>
    <property type="evidence" value="ECO:0007669"/>
    <property type="project" value="TreeGrafter"/>
</dbReference>
<dbReference type="Proteomes" id="UP000494165">
    <property type="component" value="Unassembled WGS sequence"/>
</dbReference>
<dbReference type="PROSITE" id="PS51381">
    <property type="entry name" value="C2_B9"/>
    <property type="match status" value="1"/>
</dbReference>
<evidence type="ECO:0000313" key="12">
    <source>
        <dbReference type="Proteomes" id="UP000494165"/>
    </source>
</evidence>
<keyword evidence="8" id="KW-0966">Cell projection</keyword>
<evidence type="ECO:0000259" key="10">
    <source>
        <dbReference type="Pfam" id="PF25752"/>
    </source>
</evidence>
<evidence type="ECO:0000256" key="2">
    <source>
        <dbReference type="ARBA" id="ARBA00007633"/>
    </source>
</evidence>
<dbReference type="Pfam" id="PF07773">
    <property type="entry name" value="TCTN_DUF1619"/>
    <property type="match status" value="1"/>
</dbReference>
<comment type="caution">
    <text evidence="11">The sequence shown here is derived from an EMBL/GenBank/DDBJ whole genome shotgun (WGS) entry which is preliminary data.</text>
</comment>
<evidence type="ECO:0000256" key="3">
    <source>
        <dbReference type="ARBA" id="ARBA00022490"/>
    </source>
</evidence>
<dbReference type="GO" id="GO:0060271">
    <property type="term" value="P:cilium assembly"/>
    <property type="evidence" value="ECO:0007669"/>
    <property type="project" value="TreeGrafter"/>
</dbReference>
<proteinExistence type="inferred from homology"/>
<keyword evidence="4" id="KW-0732">Signal</keyword>
<dbReference type="OrthoDB" id="184109at2759"/>
<feature type="domain" description="Tectonic-1-3" evidence="9">
    <location>
        <begin position="508"/>
        <end position="678"/>
    </location>
</feature>
<gene>
    <name evidence="11" type="ORF">CLODIP_2_CD04821</name>
</gene>
<evidence type="ECO:0000256" key="4">
    <source>
        <dbReference type="ARBA" id="ARBA00022729"/>
    </source>
</evidence>
<name>A0A8S1CVF5_9INSE</name>
<dbReference type="PANTHER" id="PTHR14611:SF2">
    <property type="entry name" value="TECTONIC"/>
    <property type="match status" value="1"/>
</dbReference>
<dbReference type="InterPro" id="IPR057724">
    <property type="entry name" value="TCTN1-3_N"/>
</dbReference>
<dbReference type="InterPro" id="IPR011677">
    <property type="entry name" value="TCTN1-3_dom"/>
</dbReference>
<dbReference type="EMBL" id="CADEPI010000103">
    <property type="protein sequence ID" value="CAB3374778.1"/>
    <property type="molecule type" value="Genomic_DNA"/>
</dbReference>
<reference evidence="11 12" key="1">
    <citation type="submission" date="2020-04" db="EMBL/GenBank/DDBJ databases">
        <authorList>
            <person name="Alioto T."/>
            <person name="Alioto T."/>
            <person name="Gomez Garrido J."/>
        </authorList>
    </citation>
    <scope>NUCLEOTIDE SEQUENCE [LARGE SCALE GENOMIC DNA]</scope>
</reference>
<keyword evidence="7" id="KW-0206">Cytoskeleton</keyword>
<evidence type="ECO:0008006" key="13">
    <source>
        <dbReference type="Google" id="ProtNLM"/>
    </source>
</evidence>
<evidence type="ECO:0000256" key="7">
    <source>
        <dbReference type="ARBA" id="ARBA00023212"/>
    </source>
</evidence>
<organism evidence="11 12">
    <name type="scientific">Cloeon dipterum</name>
    <dbReference type="NCBI Taxonomy" id="197152"/>
    <lineage>
        <taxon>Eukaryota</taxon>
        <taxon>Metazoa</taxon>
        <taxon>Ecdysozoa</taxon>
        <taxon>Arthropoda</taxon>
        <taxon>Hexapoda</taxon>
        <taxon>Insecta</taxon>
        <taxon>Pterygota</taxon>
        <taxon>Palaeoptera</taxon>
        <taxon>Ephemeroptera</taxon>
        <taxon>Pisciforma</taxon>
        <taxon>Baetidae</taxon>
        <taxon>Cloeon</taxon>
    </lineage>
</organism>
<comment type="subcellular location">
    <subcellularLocation>
        <location evidence="1">Cytoplasm</location>
        <location evidence="1">Cytoskeleton</location>
        <location evidence="1">Cilium basal body</location>
    </subcellularLocation>
</comment>
<dbReference type="Pfam" id="PF25752">
    <property type="entry name" value="DUF1619_N"/>
    <property type="match status" value="1"/>
</dbReference>
<evidence type="ECO:0000256" key="8">
    <source>
        <dbReference type="ARBA" id="ARBA00023273"/>
    </source>
</evidence>
<comment type="similarity">
    <text evidence="2">Belongs to the tectonic family.</text>
</comment>
<keyword evidence="6" id="KW-0325">Glycoprotein</keyword>
<sequence>MAEVHVLGQIQGARHFERNSLFCRWELRTGVGWKVVTGLTEGQTQSDTPSCGNSCVWAHPIDLHLHTKGLQDWPKLLFEVHQVDKYGRSELAGYGFCNIPSTPGLHNLVVPTWRPRGSPRDRFRQFFLGGSTQLSEPELVCSSEDRYQLSTETTLLLLLLGALSAGQNATEVDDEIVTNATAAYYEDDLALNETLLETSTAADNEEVATTAANASTATPVTTAAPTTTTPPPLFFPQRLLADWYCTCDLQIGVCDIDCCCDRDCSKFDLSAFPRCQKSDATNNEQCNTNGFLCIFKDNLPERNWLHNPKIALTLNEFDSLASRYKKQWSWRHPHSTSAKPQFEPVKRYMAGDLIWVTKDNSTLKPFVLPLLGRNCVGEKSVRFLREVSVRCVVGRRHPLATGAAFDALRLLGNVSAPVANQSAPWLPLRRFLCPDGGVESCVESGAATHAARVALHVHHNGTSGIAAAKLLLWPAKQHQGQLNTLLEFSVRFFWQGKVEAAATPRRSGSPGYLPGRPVIAGVLNGEKTAVASLRPFLLASADESGACGAATALLFGEDAVRTCDLALNASADACPARTVLATLAPVGGAAALVAAFGDATIDAGLVDWLPVAVRERPSGADACGAAPLSLGVDVLWAKVGAAHAPQNKLVGVALAFGAARPLAGAATVRLTTSVTFREVTAGLKGHFAPPPKYEIRLPNDFFYPLFGPAAAAAAPRRILDFTISVFSVTVWFVPFVR</sequence>
<evidence type="ECO:0000259" key="9">
    <source>
        <dbReference type="Pfam" id="PF07773"/>
    </source>
</evidence>